<sequence length="510" mass="58084">ELHKGTESGHPLTNETLKEEFLETQKLASKTMRPERSPENRNTGSTEGFINHFLQIVNQDHFIDKSLLIEALFDNSSALEPILITAPPGFGKSVNLAMIYSFFNIPVSAGGIKKPPSESPTARKFIDRKLKITGWASFSALFGSHGVLYLDFEKLNSFYSLLEFRSRFYSVLRSSIDMHPFLRLLKDTTTKNFVKRCYDAPIERHKKQSSLIVCLDKFARILNKFFGNPVLVLIDGATTPHQWILSQQASKGGPWLTNAVIHEILAFTESAKAKLIKGNWFVWKSVLTGVMSFGEEDNLYANNLQYRPALRDEFLKPFYGFLGEEVDQLIALQPPTSRDTLKKNIEHYFNGYRYFHYYQDLSQDSLYCPHHIIHYLIEGKHNDGNLSITELSSYWSPRPLHDFKYLLSPARFGQKFLDSLDPTKGVKIFGTSKLDSAALIALVEAERGIGNPAEHIEDVLFYSLMEQGFYILKEEQGDSSWLLTVPNKAVEFAMRVFAERIVNPFLIGPS</sequence>
<evidence type="ECO:0000313" key="2">
    <source>
        <dbReference type="Proteomes" id="UP001152759"/>
    </source>
</evidence>
<name>A0A9P0AIX5_BEMTA</name>
<evidence type="ECO:0000313" key="1">
    <source>
        <dbReference type="EMBL" id="CAH0391480.1"/>
    </source>
</evidence>
<feature type="non-terminal residue" evidence="1">
    <location>
        <position position="1"/>
    </location>
</feature>
<evidence type="ECO:0008006" key="3">
    <source>
        <dbReference type="Google" id="ProtNLM"/>
    </source>
</evidence>
<proteinExistence type="predicted"/>
<keyword evidence="2" id="KW-1185">Reference proteome</keyword>
<dbReference type="PANTHER" id="PTHR34825">
    <property type="entry name" value="CONSERVED PROTEIN, WITH A WEAK D-GALACTARATE DEHYDRATASE/ALTRONATE HYDROLASE DOMAIN"/>
    <property type="match status" value="1"/>
</dbReference>
<gene>
    <name evidence="1" type="ORF">BEMITA_LOCUS10091</name>
</gene>
<dbReference type="PANTHER" id="PTHR34825:SF1">
    <property type="entry name" value="AAA-ATPASE-LIKE DOMAIN-CONTAINING PROTEIN"/>
    <property type="match status" value="1"/>
</dbReference>
<dbReference type="Proteomes" id="UP001152759">
    <property type="component" value="Chromosome 6"/>
</dbReference>
<reference evidence="1" key="1">
    <citation type="submission" date="2021-12" db="EMBL/GenBank/DDBJ databases">
        <authorList>
            <person name="King R."/>
        </authorList>
    </citation>
    <scope>NUCLEOTIDE SEQUENCE</scope>
</reference>
<organism evidence="1 2">
    <name type="scientific">Bemisia tabaci</name>
    <name type="common">Sweetpotato whitefly</name>
    <name type="synonym">Aleurodes tabaci</name>
    <dbReference type="NCBI Taxonomy" id="7038"/>
    <lineage>
        <taxon>Eukaryota</taxon>
        <taxon>Metazoa</taxon>
        <taxon>Ecdysozoa</taxon>
        <taxon>Arthropoda</taxon>
        <taxon>Hexapoda</taxon>
        <taxon>Insecta</taxon>
        <taxon>Pterygota</taxon>
        <taxon>Neoptera</taxon>
        <taxon>Paraneoptera</taxon>
        <taxon>Hemiptera</taxon>
        <taxon>Sternorrhyncha</taxon>
        <taxon>Aleyrodoidea</taxon>
        <taxon>Aleyrodidae</taxon>
        <taxon>Aleyrodinae</taxon>
        <taxon>Bemisia</taxon>
    </lineage>
</organism>
<protein>
    <recommendedName>
        <fullName evidence="3">AAA-ATPase-like domain-containing protein</fullName>
    </recommendedName>
</protein>
<accession>A0A9P0AIX5</accession>
<dbReference type="EMBL" id="OU963867">
    <property type="protein sequence ID" value="CAH0391480.1"/>
    <property type="molecule type" value="Genomic_DNA"/>
</dbReference>
<dbReference type="AlphaFoldDB" id="A0A9P0AIX5"/>